<evidence type="ECO:0000259" key="2">
    <source>
        <dbReference type="Pfam" id="PF16220"/>
    </source>
</evidence>
<dbReference type="PANTHER" id="PTHR30273">
    <property type="entry name" value="PERIPLASMIC SIGNAL SENSOR AND SIGMA FACTOR ACTIVATOR FECR-RELATED"/>
    <property type="match status" value="1"/>
</dbReference>
<evidence type="ECO:0000259" key="1">
    <source>
        <dbReference type="Pfam" id="PF04773"/>
    </source>
</evidence>
<accession>A0ABY8GB42</accession>
<dbReference type="RefSeq" id="WP_125258278.1">
    <property type="nucleotide sequence ID" value="NZ_CP114280.1"/>
</dbReference>
<dbReference type="InterPro" id="IPR006860">
    <property type="entry name" value="FecR"/>
</dbReference>
<evidence type="ECO:0000313" key="3">
    <source>
        <dbReference type="EMBL" id="WFN57197.1"/>
    </source>
</evidence>
<protein>
    <submittedName>
        <fullName evidence="3">FecR family protein</fullName>
    </submittedName>
</protein>
<dbReference type="Pfam" id="PF16220">
    <property type="entry name" value="DUF4880"/>
    <property type="match status" value="1"/>
</dbReference>
<sequence>MSAEKRPDYAVLQQAAAWYASRLEAPPDADVHIRWQQWVAQDASHQQAWRYVEAISQRFQPLRGDVTPLAAQTLMTPSSSFSRRQTLRLGAVLAGGSLLSWLGWQSPELREPLLALSADYRSQTGEIRALTLSDSSRLWLDTASALDVRYSATQRQLHLLAGMVFIDAVADRQRPLVIATREGRVTLNTEEKTTANGRLSVHQQSGHTLLSVYAGQVTVTPSHHDKTQRIQAGTQWLFDATGNGTSSPLLSDDADWRQGILTASDTSLDAVITRLARYHRGYLACSPDVAALRVVGTFPLTDTDKALTMLGNALPIRIQRRADWWITVEAA</sequence>
<name>A0ABY8GB42_9GAMM</name>
<evidence type="ECO:0000313" key="4">
    <source>
        <dbReference type="Proteomes" id="UP001219630"/>
    </source>
</evidence>
<feature type="domain" description="FecR N-terminal" evidence="2">
    <location>
        <begin position="13"/>
        <end position="54"/>
    </location>
</feature>
<proteinExistence type="predicted"/>
<dbReference type="Proteomes" id="UP001219630">
    <property type="component" value="Chromosome"/>
</dbReference>
<dbReference type="PIRSF" id="PIRSF018266">
    <property type="entry name" value="FecR"/>
    <property type="match status" value="1"/>
</dbReference>
<dbReference type="Gene3D" id="2.60.120.1440">
    <property type="match status" value="1"/>
</dbReference>
<keyword evidence="4" id="KW-1185">Reference proteome</keyword>
<dbReference type="Pfam" id="PF04773">
    <property type="entry name" value="FecR"/>
    <property type="match status" value="1"/>
</dbReference>
<organism evidence="3 4">
    <name type="scientific">Dickeya lacustris</name>
    <dbReference type="NCBI Taxonomy" id="2259638"/>
    <lineage>
        <taxon>Bacteria</taxon>
        <taxon>Pseudomonadati</taxon>
        <taxon>Pseudomonadota</taxon>
        <taxon>Gammaproteobacteria</taxon>
        <taxon>Enterobacterales</taxon>
        <taxon>Pectobacteriaceae</taxon>
        <taxon>Dickeya</taxon>
    </lineage>
</organism>
<dbReference type="PANTHER" id="PTHR30273:SF2">
    <property type="entry name" value="PROTEIN FECR"/>
    <property type="match status" value="1"/>
</dbReference>
<dbReference type="InterPro" id="IPR032623">
    <property type="entry name" value="FecR_N"/>
</dbReference>
<dbReference type="EMBL" id="CP114280">
    <property type="protein sequence ID" value="WFN57197.1"/>
    <property type="molecule type" value="Genomic_DNA"/>
</dbReference>
<dbReference type="InterPro" id="IPR012373">
    <property type="entry name" value="Ferrdict_sens_TM"/>
</dbReference>
<gene>
    <name evidence="3" type="ORF">O1Q98_08350</name>
</gene>
<feature type="domain" description="FecR protein" evidence="1">
    <location>
        <begin position="119"/>
        <end position="217"/>
    </location>
</feature>
<reference evidence="3 4" key="1">
    <citation type="submission" date="2022-12" db="EMBL/GenBank/DDBJ databases">
        <title>Complete genome sequencing of Dickeya lacustris type strain LMG30899.</title>
        <authorList>
            <person name="Dobhal S."/>
            <person name="Arizala D."/>
            <person name="Arif M."/>
        </authorList>
    </citation>
    <scope>NUCLEOTIDE SEQUENCE [LARGE SCALE GENOMIC DNA]</scope>
    <source>
        <strain evidence="3 4">LMG30899</strain>
    </source>
</reference>